<dbReference type="GeneID" id="100368315"/>
<proteinExistence type="predicted"/>
<dbReference type="InterPro" id="IPR051266">
    <property type="entry name" value="CLCR"/>
</dbReference>
<dbReference type="InterPro" id="IPR036465">
    <property type="entry name" value="vWFA_dom_sf"/>
</dbReference>
<dbReference type="SMART" id="SM00327">
    <property type="entry name" value="VWA"/>
    <property type="match status" value="1"/>
</dbReference>
<keyword evidence="1" id="KW-1133">Transmembrane helix</keyword>
<dbReference type="InterPro" id="IPR013783">
    <property type="entry name" value="Ig-like_fold"/>
</dbReference>
<keyword evidence="1" id="KW-0472">Membrane</keyword>
<dbReference type="PANTHER" id="PTHR10579">
    <property type="entry name" value="CALCIUM-ACTIVATED CHLORIDE CHANNEL REGULATOR"/>
    <property type="match status" value="1"/>
</dbReference>
<dbReference type="InterPro" id="IPR002035">
    <property type="entry name" value="VWF_A"/>
</dbReference>
<dbReference type="SUPFAM" id="SSF53300">
    <property type="entry name" value="vWA-like"/>
    <property type="match status" value="1"/>
</dbReference>
<evidence type="ECO:0000313" key="3">
    <source>
        <dbReference type="Proteomes" id="UP000694865"/>
    </source>
</evidence>
<dbReference type="NCBIfam" id="NF041940">
    <property type="entry name" value="choice_anch_X"/>
    <property type="match status" value="1"/>
</dbReference>
<name>A0ABM0GKI9_SACKO</name>
<organism evidence="3 4">
    <name type="scientific">Saccoglossus kowalevskii</name>
    <name type="common">Acorn worm</name>
    <dbReference type="NCBI Taxonomy" id="10224"/>
    <lineage>
        <taxon>Eukaryota</taxon>
        <taxon>Metazoa</taxon>
        <taxon>Hemichordata</taxon>
        <taxon>Enteropneusta</taxon>
        <taxon>Harrimaniidae</taxon>
        <taxon>Saccoglossus</taxon>
    </lineage>
</organism>
<dbReference type="Gene3D" id="3.40.50.410">
    <property type="entry name" value="von Willebrand factor, type A domain"/>
    <property type="match status" value="1"/>
</dbReference>
<dbReference type="PROSITE" id="PS50234">
    <property type="entry name" value="VWFA"/>
    <property type="match status" value="1"/>
</dbReference>
<dbReference type="Pfam" id="PF13519">
    <property type="entry name" value="VWA_2"/>
    <property type="match status" value="1"/>
</dbReference>
<evidence type="ECO:0000313" key="4">
    <source>
        <dbReference type="RefSeq" id="XP_002731903.1"/>
    </source>
</evidence>
<feature type="transmembrane region" description="Helical" evidence="1">
    <location>
        <begin position="960"/>
        <end position="982"/>
    </location>
</feature>
<protein>
    <submittedName>
        <fullName evidence="4">Calcium-activated chloride channel regulator 1-like</fullName>
    </submittedName>
</protein>
<keyword evidence="3" id="KW-1185">Reference proteome</keyword>
<dbReference type="InterPro" id="IPR013642">
    <property type="entry name" value="CLCA_N"/>
</dbReference>
<sequence length="996" mass="110395">MWLEDQPGVFYRNGAQRCIKRKEKCITLSGERLITVQSFINLLIWEMGQGHYLLNAPRRNSDYFTLTVTIGHYAEWEFSSAQVPIVKLFLSGRWLRDVFTEASAFLYRATKHRVYFRNITILVPARWSEDLGYRMATTETYETAHFRVDKKGTAGDRPYARQIDCCGKPGLYVQMTETFFTNVSVPSNLGPLDKVVVHEWGHLRWGLFDEYTVDEDKSHFYLDSNELLPVACHSLISGSEPCSDRGADGLPLPECIFRADPEQPVDWIKSSIMFAQWIKSVEEFCHGDPSDPNGKHNRVPQNRQNVICDGRSAWEVMLNHSDFINGTNPTRVIDDTSPNFIIKRSEVRRVVLVLDTSGSMAGNRIQRLYQTATYFIDTKIEDGSFVGIVGFSSTAVILAGMTEIKYGFQRDDIASNVPQVVDGFTSIGAGLELALQVLENGNVASEGASLLLITDGAENRSPFIANVLPDIYDSGVRVDTFAYTESAQLILQNLSDTTGGLYFYVPDNDNSTAFIDSLAATITDNPLGNSDIIPITLESSVITLTTSEMTYEDTLFLDSSLGNRTVFSFIFLETVLDVALLSPTAVRIDKYYIGYSVHEEQRRVAIEIHGIAEAGIWTYIIYNTNGTSGIIKIILESRMQNEDDEPIRVLGRLSKTTLSYGTDPELVFRAEVRKGYSPVVGAQVIATVNTPNNGKVVLTLFDNGVGGDIIANDGVYSAYFLDYTPCGATCRYGVKINVRNTDGTAMIKSYETLNGALPMNQNIRRTSKLTTADLFTRTTSGGAFDVEGGPPAGTAPKDIYPPSRITDLKIEEQSYDNGTIRLTWTAVGDDYDRGRVDSYDLRRSTGVDELYDNFDNASLVTNDDLLVGNLSSPQVARSRESIVVIMNATHNNRTHAFSVRAIDTAGNQGKPSNVVFTTFVYVPPVTSTVAPTSESDVLWPNTTLTTPRQNVTKSKLTTTALILIIVVSSIVVIALLCAIICCMQKRHTKGRFDLPI</sequence>
<dbReference type="CDD" id="cd00198">
    <property type="entry name" value="vWFA"/>
    <property type="match status" value="1"/>
</dbReference>
<dbReference type="Proteomes" id="UP000694865">
    <property type="component" value="Unplaced"/>
</dbReference>
<dbReference type="Pfam" id="PF08434">
    <property type="entry name" value="CLCA"/>
    <property type="match status" value="1"/>
</dbReference>
<dbReference type="PANTHER" id="PTHR10579:SF177">
    <property type="entry name" value="CALCIUM-ACTIVATED CHLORIDE CHANNEL REGULATOR 4-LIKE PROTEIN"/>
    <property type="match status" value="1"/>
</dbReference>
<dbReference type="RefSeq" id="XP_002731903.1">
    <property type="nucleotide sequence ID" value="XM_002731857.1"/>
</dbReference>
<reference evidence="4" key="1">
    <citation type="submission" date="2025-08" db="UniProtKB">
        <authorList>
            <consortium name="RefSeq"/>
        </authorList>
    </citation>
    <scope>IDENTIFICATION</scope>
    <source>
        <tissue evidence="4">Testes</tissue>
    </source>
</reference>
<evidence type="ECO:0000256" key="1">
    <source>
        <dbReference type="SAM" id="Phobius"/>
    </source>
</evidence>
<feature type="domain" description="VWFA" evidence="2">
    <location>
        <begin position="349"/>
        <end position="522"/>
    </location>
</feature>
<keyword evidence="1" id="KW-0812">Transmembrane</keyword>
<accession>A0ABM0GKI9</accession>
<dbReference type="Gene3D" id="2.60.40.10">
    <property type="entry name" value="Immunoglobulins"/>
    <property type="match status" value="1"/>
</dbReference>
<evidence type="ECO:0000259" key="2">
    <source>
        <dbReference type="PROSITE" id="PS50234"/>
    </source>
</evidence>
<gene>
    <name evidence="4" type="primary">LOC100368315</name>
</gene>